<keyword evidence="6" id="KW-1133">Transmembrane helix</keyword>
<dbReference type="SUPFAM" id="SSF57850">
    <property type="entry name" value="RING/U-box"/>
    <property type="match status" value="1"/>
</dbReference>
<keyword evidence="3" id="KW-0479">Metal-binding</keyword>
<dbReference type="Gene3D" id="3.30.40.10">
    <property type="entry name" value="Zinc/RING finger domain, C3HC4 (zinc finger)"/>
    <property type="match status" value="1"/>
</dbReference>
<feature type="domain" description="RING-type" evidence="10">
    <location>
        <begin position="87"/>
        <end position="129"/>
    </location>
</feature>
<evidence type="ECO:0000313" key="12">
    <source>
        <dbReference type="Proteomes" id="UP001140217"/>
    </source>
</evidence>
<protein>
    <recommendedName>
        <fullName evidence="10">RING-type domain-containing protein</fullName>
    </recommendedName>
</protein>
<dbReference type="InterPro" id="IPR051653">
    <property type="entry name" value="E3_ligase_sorting_rcpt"/>
</dbReference>
<evidence type="ECO:0000256" key="1">
    <source>
        <dbReference type="ARBA" id="ARBA00004167"/>
    </source>
</evidence>
<keyword evidence="2" id="KW-0812">Transmembrane</keyword>
<evidence type="ECO:0000256" key="9">
    <source>
        <dbReference type="SAM" id="MobiDB-lite"/>
    </source>
</evidence>
<proteinExistence type="predicted"/>
<dbReference type="CDD" id="cd16473">
    <property type="entry name" value="RING-H2_RNF103"/>
    <property type="match status" value="1"/>
</dbReference>
<dbReference type="PANTHER" id="PTHR47168:SF1">
    <property type="entry name" value="OS02G0798600 PROTEIN"/>
    <property type="match status" value="1"/>
</dbReference>
<dbReference type="GO" id="GO:0016020">
    <property type="term" value="C:membrane"/>
    <property type="evidence" value="ECO:0007669"/>
    <property type="project" value="UniProtKB-SubCell"/>
</dbReference>
<evidence type="ECO:0000256" key="5">
    <source>
        <dbReference type="ARBA" id="ARBA00022833"/>
    </source>
</evidence>
<feature type="region of interest" description="Disordered" evidence="9">
    <location>
        <begin position="149"/>
        <end position="190"/>
    </location>
</feature>
<keyword evidence="7" id="KW-0472">Membrane</keyword>
<dbReference type="OrthoDB" id="8062037at2759"/>
<reference evidence="11" key="1">
    <citation type="submission" date="2022-07" db="EMBL/GenBank/DDBJ databases">
        <title>Phylogenomic reconstructions and comparative analyses of Kickxellomycotina fungi.</title>
        <authorList>
            <person name="Reynolds N.K."/>
            <person name="Stajich J.E."/>
            <person name="Barry K."/>
            <person name="Grigoriev I.V."/>
            <person name="Crous P."/>
            <person name="Smith M.E."/>
        </authorList>
    </citation>
    <scope>NUCLEOTIDE SEQUENCE</scope>
    <source>
        <strain evidence="11">NBRC 105414</strain>
    </source>
</reference>
<dbReference type="GO" id="GO:0008270">
    <property type="term" value="F:zinc ion binding"/>
    <property type="evidence" value="ECO:0007669"/>
    <property type="project" value="UniProtKB-KW"/>
</dbReference>
<dbReference type="PANTHER" id="PTHR47168">
    <property type="entry name" value="RING ZINC FINGER DOMAIN SUPERFAMILY PROTEIN-RELATED"/>
    <property type="match status" value="1"/>
</dbReference>
<keyword evidence="12" id="KW-1185">Reference proteome</keyword>
<comment type="subcellular location">
    <subcellularLocation>
        <location evidence="1">Membrane</location>
        <topology evidence="1">Single-pass membrane protein</topology>
    </subcellularLocation>
</comment>
<sequence>MIVARRFQAPAPAPDPGPAIERTHPPGQILLQLRPTERTAKPYNPFRKDELPLLEVVTLGGPDVDALKSAAQVEDGSGVLRYASPECSICLLQYEAGAAARVLSCGHVYHAECIDVWLTQRSSRCPICKADARLALGLPLRRSASVLVGGGGGNASDNDGAQGQHSHHHHHHVVDVATPPPVLLSDHNHR</sequence>
<dbReference type="AlphaFoldDB" id="A0A9W8HHR0"/>
<evidence type="ECO:0000256" key="3">
    <source>
        <dbReference type="ARBA" id="ARBA00022723"/>
    </source>
</evidence>
<dbReference type="EMBL" id="JANBUL010000030">
    <property type="protein sequence ID" value="KAJ2784243.1"/>
    <property type="molecule type" value="Genomic_DNA"/>
</dbReference>
<accession>A0A9W8HHR0</accession>
<evidence type="ECO:0000256" key="8">
    <source>
        <dbReference type="PROSITE-ProRule" id="PRU00175"/>
    </source>
</evidence>
<dbReference type="Proteomes" id="UP001140217">
    <property type="component" value="Unassembled WGS sequence"/>
</dbReference>
<dbReference type="Pfam" id="PF13639">
    <property type="entry name" value="zf-RING_2"/>
    <property type="match status" value="1"/>
</dbReference>
<keyword evidence="4 8" id="KW-0863">Zinc-finger</keyword>
<comment type="caution">
    <text evidence="11">The sequence shown here is derived from an EMBL/GenBank/DDBJ whole genome shotgun (WGS) entry which is preliminary data.</text>
</comment>
<gene>
    <name evidence="11" type="ORF">H4R18_001231</name>
</gene>
<feature type="region of interest" description="Disordered" evidence="9">
    <location>
        <begin position="1"/>
        <end position="24"/>
    </location>
</feature>
<dbReference type="InterPro" id="IPR013083">
    <property type="entry name" value="Znf_RING/FYVE/PHD"/>
</dbReference>
<evidence type="ECO:0000259" key="10">
    <source>
        <dbReference type="PROSITE" id="PS50089"/>
    </source>
</evidence>
<keyword evidence="5" id="KW-0862">Zinc</keyword>
<organism evidence="11 12">
    <name type="scientific">Coemansia javaensis</name>
    <dbReference type="NCBI Taxonomy" id="2761396"/>
    <lineage>
        <taxon>Eukaryota</taxon>
        <taxon>Fungi</taxon>
        <taxon>Fungi incertae sedis</taxon>
        <taxon>Zoopagomycota</taxon>
        <taxon>Kickxellomycotina</taxon>
        <taxon>Kickxellomycetes</taxon>
        <taxon>Kickxellales</taxon>
        <taxon>Kickxellaceae</taxon>
        <taxon>Coemansia</taxon>
    </lineage>
</organism>
<evidence type="ECO:0000256" key="7">
    <source>
        <dbReference type="ARBA" id="ARBA00023136"/>
    </source>
</evidence>
<evidence type="ECO:0000313" key="11">
    <source>
        <dbReference type="EMBL" id="KAJ2784243.1"/>
    </source>
</evidence>
<dbReference type="PROSITE" id="PS50089">
    <property type="entry name" value="ZF_RING_2"/>
    <property type="match status" value="1"/>
</dbReference>
<evidence type="ECO:0000256" key="6">
    <source>
        <dbReference type="ARBA" id="ARBA00022989"/>
    </source>
</evidence>
<name>A0A9W8HHR0_9FUNG</name>
<dbReference type="InterPro" id="IPR001841">
    <property type="entry name" value="Znf_RING"/>
</dbReference>
<dbReference type="SMART" id="SM00184">
    <property type="entry name" value="RING"/>
    <property type="match status" value="1"/>
</dbReference>
<evidence type="ECO:0000256" key="4">
    <source>
        <dbReference type="ARBA" id="ARBA00022771"/>
    </source>
</evidence>
<evidence type="ECO:0000256" key="2">
    <source>
        <dbReference type="ARBA" id="ARBA00022692"/>
    </source>
</evidence>